<keyword evidence="3" id="KW-1185">Reference proteome</keyword>
<organism evidence="2 3">
    <name type="scientific">Actinomadura yumaensis</name>
    <dbReference type="NCBI Taxonomy" id="111807"/>
    <lineage>
        <taxon>Bacteria</taxon>
        <taxon>Bacillati</taxon>
        <taxon>Actinomycetota</taxon>
        <taxon>Actinomycetes</taxon>
        <taxon>Streptosporangiales</taxon>
        <taxon>Thermomonosporaceae</taxon>
        <taxon>Actinomadura</taxon>
    </lineage>
</organism>
<feature type="transmembrane region" description="Helical" evidence="1">
    <location>
        <begin position="31"/>
        <end position="48"/>
    </location>
</feature>
<dbReference type="Proteomes" id="UP001596380">
    <property type="component" value="Unassembled WGS sequence"/>
</dbReference>
<feature type="transmembrane region" description="Helical" evidence="1">
    <location>
        <begin position="178"/>
        <end position="196"/>
    </location>
</feature>
<accession>A0ABW2CVP0</accession>
<feature type="transmembrane region" description="Helical" evidence="1">
    <location>
        <begin position="132"/>
        <end position="148"/>
    </location>
</feature>
<dbReference type="InterPro" id="IPR049500">
    <property type="entry name" value="Peptidase_M50B-like"/>
</dbReference>
<protein>
    <submittedName>
        <fullName evidence="2">M50 family metallopeptidase</fullName>
    </submittedName>
</protein>
<dbReference type="RefSeq" id="WP_175250962.1">
    <property type="nucleotide sequence ID" value="NZ_JBHSXS010000034.1"/>
</dbReference>
<name>A0ABW2CVP0_9ACTN</name>
<comment type="caution">
    <text evidence="2">The sequence shown here is derived from an EMBL/GenBank/DDBJ whole genome shotgun (WGS) entry which is preliminary data.</text>
</comment>
<keyword evidence="1" id="KW-1133">Transmembrane helix</keyword>
<keyword evidence="1" id="KW-0472">Membrane</keyword>
<proteinExistence type="predicted"/>
<feature type="transmembrane region" description="Helical" evidence="1">
    <location>
        <begin position="224"/>
        <end position="246"/>
    </location>
</feature>
<reference evidence="3" key="1">
    <citation type="journal article" date="2019" name="Int. J. Syst. Evol. Microbiol.">
        <title>The Global Catalogue of Microorganisms (GCM) 10K type strain sequencing project: providing services to taxonomists for standard genome sequencing and annotation.</title>
        <authorList>
            <consortium name="The Broad Institute Genomics Platform"/>
            <consortium name="The Broad Institute Genome Sequencing Center for Infectious Disease"/>
            <person name="Wu L."/>
            <person name="Ma J."/>
        </authorList>
    </citation>
    <scope>NUCLEOTIDE SEQUENCE [LARGE SCALE GENOMIC DNA]</scope>
    <source>
        <strain evidence="3">JCM 3369</strain>
    </source>
</reference>
<feature type="transmembrane region" description="Helical" evidence="1">
    <location>
        <begin position="104"/>
        <end position="126"/>
    </location>
</feature>
<gene>
    <name evidence="2" type="ORF">ACFQKB_35630</name>
</gene>
<dbReference type="EMBL" id="JBHSXS010000034">
    <property type="protein sequence ID" value="MFC6885133.1"/>
    <property type="molecule type" value="Genomic_DNA"/>
</dbReference>
<feature type="transmembrane region" description="Helical" evidence="1">
    <location>
        <begin position="155"/>
        <end position="172"/>
    </location>
</feature>
<evidence type="ECO:0000313" key="2">
    <source>
        <dbReference type="EMBL" id="MFC6885133.1"/>
    </source>
</evidence>
<evidence type="ECO:0000313" key="3">
    <source>
        <dbReference type="Proteomes" id="UP001596380"/>
    </source>
</evidence>
<sequence>MGIANDDSEVDVDNASIADLWDRVTGTQPDPPWWLVALVGLVAFGAVLHGPTWRVARNVVTIAHEGGHALIALVTGRKLDGIKLHSDTSGVTVSRGRPHGPGMVFTAMAGYLTPPLLGLLFAALLAGGRITLMLWFSLALLAGMLVMIRNAYGAVSVIATGAVIFGVSWLGGAKVQAGFAYLAAWFLLFAAARPVVELQRMRARRMAPSSDADQLANLTGVPGLAWVSLFAAVALLALVAGGALMVPDGGSVPEVPRPPGY</sequence>
<dbReference type="Pfam" id="PF13398">
    <property type="entry name" value="Peptidase_M50B"/>
    <property type="match status" value="1"/>
</dbReference>
<evidence type="ECO:0000256" key="1">
    <source>
        <dbReference type="SAM" id="Phobius"/>
    </source>
</evidence>
<keyword evidence="1" id="KW-0812">Transmembrane</keyword>